<feature type="transmembrane region" description="Helical" evidence="15">
    <location>
        <begin position="627"/>
        <end position="648"/>
    </location>
</feature>
<evidence type="ECO:0000256" key="3">
    <source>
        <dbReference type="ARBA" id="ARBA00007222"/>
    </source>
</evidence>
<dbReference type="GO" id="GO:0004169">
    <property type="term" value="F:dolichyl-phosphate-mannose-protein mannosyltransferase activity"/>
    <property type="evidence" value="ECO:0007669"/>
    <property type="project" value="UniProtKB-EC"/>
</dbReference>
<evidence type="ECO:0000313" key="17">
    <source>
        <dbReference type="EMBL" id="KAL0265764.1"/>
    </source>
</evidence>
<feature type="transmembrane region" description="Helical" evidence="15">
    <location>
        <begin position="539"/>
        <end position="557"/>
    </location>
</feature>
<keyword evidence="6" id="KW-0808">Transferase</keyword>
<dbReference type="Pfam" id="PF02366">
    <property type="entry name" value="PMT"/>
    <property type="match status" value="1"/>
</dbReference>
<dbReference type="AlphaFoldDB" id="A0AAW2H7K1"/>
<feature type="transmembrane region" description="Helical" evidence="15">
    <location>
        <begin position="150"/>
        <end position="167"/>
    </location>
</feature>
<evidence type="ECO:0000256" key="4">
    <source>
        <dbReference type="ARBA" id="ARBA00012839"/>
    </source>
</evidence>
<evidence type="ECO:0000256" key="14">
    <source>
        <dbReference type="ARBA" id="ARBA00045102"/>
    </source>
</evidence>
<evidence type="ECO:0000259" key="16">
    <source>
        <dbReference type="PROSITE" id="PS50919"/>
    </source>
</evidence>
<dbReference type="Pfam" id="PF16192">
    <property type="entry name" value="PMT_4TMC"/>
    <property type="match status" value="1"/>
</dbReference>
<comment type="pathway">
    <text evidence="2">Protein modification; protein glycosylation.</text>
</comment>
<comment type="catalytic activity">
    <reaction evidence="13">
        <text>a di-trans,poly-cis-dolichyl beta-D-mannosyl phosphate + L-threonyl-[protein] = 3-O-(alpha-D-mannosyl)-L-threonyl-[protein] + a di-trans,poly-cis-dolichyl phosphate + H(+)</text>
        <dbReference type="Rhea" id="RHEA:53396"/>
        <dbReference type="Rhea" id="RHEA-COMP:11060"/>
        <dbReference type="Rhea" id="RHEA-COMP:13547"/>
        <dbReference type="Rhea" id="RHEA-COMP:19498"/>
        <dbReference type="Rhea" id="RHEA-COMP:19501"/>
        <dbReference type="ChEBI" id="CHEBI:15378"/>
        <dbReference type="ChEBI" id="CHEBI:30013"/>
        <dbReference type="ChEBI" id="CHEBI:57683"/>
        <dbReference type="ChEBI" id="CHEBI:58211"/>
        <dbReference type="ChEBI" id="CHEBI:137323"/>
        <dbReference type="EC" id="2.4.1.109"/>
    </reaction>
</comment>
<gene>
    <name evidence="17" type="ORF">PYX00_011479</name>
</gene>
<dbReference type="GO" id="GO:0005789">
    <property type="term" value="C:endoplasmic reticulum membrane"/>
    <property type="evidence" value="ECO:0007669"/>
    <property type="project" value="UniProtKB-SubCell"/>
</dbReference>
<evidence type="ECO:0000256" key="8">
    <source>
        <dbReference type="ARBA" id="ARBA00022737"/>
    </source>
</evidence>
<dbReference type="EMBL" id="JARGDH010000006">
    <property type="protein sequence ID" value="KAL0265764.1"/>
    <property type="molecule type" value="Genomic_DNA"/>
</dbReference>
<protein>
    <recommendedName>
        <fullName evidence="12">Protein O-mannosyl-transferase 2</fullName>
        <ecNumber evidence="4">2.4.1.109</ecNumber>
    </recommendedName>
</protein>
<keyword evidence="10 15" id="KW-1133">Transmembrane helix</keyword>
<dbReference type="EC" id="2.4.1.109" evidence="4"/>
<feature type="transmembrane region" description="Helical" evidence="15">
    <location>
        <begin position="187"/>
        <end position="211"/>
    </location>
</feature>
<dbReference type="InterPro" id="IPR027005">
    <property type="entry name" value="PMT-like"/>
</dbReference>
<accession>A0AAW2H7K1</accession>
<evidence type="ECO:0000256" key="9">
    <source>
        <dbReference type="ARBA" id="ARBA00022824"/>
    </source>
</evidence>
<dbReference type="SMART" id="SM00472">
    <property type="entry name" value="MIR"/>
    <property type="match status" value="3"/>
</dbReference>
<keyword evidence="9" id="KW-0256">Endoplasmic reticulum</keyword>
<evidence type="ECO:0000256" key="1">
    <source>
        <dbReference type="ARBA" id="ARBA00004477"/>
    </source>
</evidence>
<keyword evidence="11 15" id="KW-0472">Membrane</keyword>
<comment type="subcellular location">
    <subcellularLocation>
        <location evidence="1">Endoplasmic reticulum membrane</location>
        <topology evidence="1">Multi-pass membrane protein</topology>
    </subcellularLocation>
</comment>
<dbReference type="CDD" id="cd23276">
    <property type="entry name" value="beta-trefoil_MIR_PMT"/>
    <property type="match status" value="1"/>
</dbReference>
<reference evidence="17" key="1">
    <citation type="journal article" date="2024" name="Gigascience">
        <title>Chromosome-level genome of the poultry shaft louse Menopon gallinae provides insight into the host-switching and adaptive evolution of parasitic lice.</title>
        <authorList>
            <person name="Xu Y."/>
            <person name="Ma L."/>
            <person name="Liu S."/>
            <person name="Liang Y."/>
            <person name="Liu Q."/>
            <person name="He Z."/>
            <person name="Tian L."/>
            <person name="Duan Y."/>
            <person name="Cai W."/>
            <person name="Li H."/>
            <person name="Song F."/>
        </authorList>
    </citation>
    <scope>NUCLEOTIDE SEQUENCE</scope>
    <source>
        <strain evidence="17">Cailab_2023a</strain>
    </source>
</reference>
<dbReference type="InterPro" id="IPR036300">
    <property type="entry name" value="MIR_dom_sf"/>
</dbReference>
<keyword evidence="7 15" id="KW-0812">Transmembrane</keyword>
<evidence type="ECO:0000256" key="7">
    <source>
        <dbReference type="ARBA" id="ARBA00022692"/>
    </source>
</evidence>
<feature type="transmembrane region" description="Helical" evidence="15">
    <location>
        <begin position="602"/>
        <end position="620"/>
    </location>
</feature>
<feature type="transmembrane region" description="Helical" evidence="15">
    <location>
        <begin position="232"/>
        <end position="256"/>
    </location>
</feature>
<comment type="caution">
    <text evidence="17">The sequence shown here is derived from an EMBL/GenBank/DDBJ whole genome shotgun (WGS) entry which is preliminary data.</text>
</comment>
<proteinExistence type="inferred from homology"/>
<feature type="domain" description="MIR" evidence="16">
    <location>
        <begin position="401"/>
        <end position="456"/>
    </location>
</feature>
<evidence type="ECO:0000256" key="12">
    <source>
        <dbReference type="ARBA" id="ARBA00039583"/>
    </source>
</evidence>
<comment type="catalytic activity">
    <reaction evidence="14">
        <text>a di-trans,poly-cis-dolichyl beta-D-mannosyl phosphate + L-seryl-[protein] = 3-O-(alpha-D-mannosyl)-L-seryl-[protein] + a di-trans,poly-cis-dolichyl phosphate + H(+)</text>
        <dbReference type="Rhea" id="RHEA:17377"/>
        <dbReference type="Rhea" id="RHEA-COMP:9863"/>
        <dbReference type="Rhea" id="RHEA-COMP:13546"/>
        <dbReference type="Rhea" id="RHEA-COMP:19498"/>
        <dbReference type="Rhea" id="RHEA-COMP:19501"/>
        <dbReference type="ChEBI" id="CHEBI:15378"/>
        <dbReference type="ChEBI" id="CHEBI:29999"/>
        <dbReference type="ChEBI" id="CHEBI:57683"/>
        <dbReference type="ChEBI" id="CHEBI:58211"/>
        <dbReference type="ChEBI" id="CHEBI:137321"/>
        <dbReference type="EC" id="2.4.1.109"/>
    </reaction>
</comment>
<evidence type="ECO:0000256" key="2">
    <source>
        <dbReference type="ARBA" id="ARBA00004922"/>
    </source>
</evidence>
<feature type="domain" description="MIR" evidence="16">
    <location>
        <begin position="282"/>
        <end position="335"/>
    </location>
</feature>
<dbReference type="InterPro" id="IPR016093">
    <property type="entry name" value="MIR_motif"/>
</dbReference>
<evidence type="ECO:0000256" key="5">
    <source>
        <dbReference type="ARBA" id="ARBA00022676"/>
    </source>
</evidence>
<dbReference type="PANTHER" id="PTHR10050:SF46">
    <property type="entry name" value="PROTEIN O-MANNOSYL-TRANSFERASE 2"/>
    <property type="match status" value="1"/>
</dbReference>
<dbReference type="PANTHER" id="PTHR10050">
    <property type="entry name" value="DOLICHYL-PHOSPHATE-MANNOSE--PROTEIN MANNOSYLTRANSFERASE"/>
    <property type="match status" value="1"/>
</dbReference>
<evidence type="ECO:0000256" key="15">
    <source>
        <dbReference type="SAM" id="Phobius"/>
    </source>
</evidence>
<name>A0AAW2H7K1_9NEOP</name>
<evidence type="ECO:0000256" key="6">
    <source>
        <dbReference type="ARBA" id="ARBA00022679"/>
    </source>
</evidence>
<feature type="transmembrane region" description="Helical" evidence="15">
    <location>
        <begin position="577"/>
        <end position="596"/>
    </location>
</feature>
<evidence type="ECO:0000256" key="13">
    <source>
        <dbReference type="ARBA" id="ARBA00045085"/>
    </source>
</evidence>
<dbReference type="Gene3D" id="2.80.10.50">
    <property type="match status" value="1"/>
</dbReference>
<dbReference type="InterPro" id="IPR003342">
    <property type="entry name" value="ArnT-like_N"/>
</dbReference>
<comment type="similarity">
    <text evidence="3">Belongs to the glycosyltransferase 39 family.</text>
</comment>
<keyword evidence="8" id="KW-0677">Repeat</keyword>
<dbReference type="SUPFAM" id="SSF82109">
    <property type="entry name" value="MIR domain"/>
    <property type="match status" value="1"/>
</dbReference>
<dbReference type="PROSITE" id="PS50919">
    <property type="entry name" value="MIR"/>
    <property type="match status" value="2"/>
</dbReference>
<dbReference type="InterPro" id="IPR032421">
    <property type="entry name" value="PMT_4TMC"/>
</dbReference>
<dbReference type="Pfam" id="PF02815">
    <property type="entry name" value="MIR"/>
    <property type="match status" value="1"/>
</dbReference>
<evidence type="ECO:0000256" key="11">
    <source>
        <dbReference type="ARBA" id="ARBA00023136"/>
    </source>
</evidence>
<organism evidence="17">
    <name type="scientific">Menopon gallinae</name>
    <name type="common">poultry shaft louse</name>
    <dbReference type="NCBI Taxonomy" id="328185"/>
    <lineage>
        <taxon>Eukaryota</taxon>
        <taxon>Metazoa</taxon>
        <taxon>Ecdysozoa</taxon>
        <taxon>Arthropoda</taxon>
        <taxon>Hexapoda</taxon>
        <taxon>Insecta</taxon>
        <taxon>Pterygota</taxon>
        <taxon>Neoptera</taxon>
        <taxon>Paraneoptera</taxon>
        <taxon>Psocodea</taxon>
        <taxon>Troctomorpha</taxon>
        <taxon>Phthiraptera</taxon>
        <taxon>Amblycera</taxon>
        <taxon>Menoponidae</taxon>
        <taxon>Menopon</taxon>
    </lineage>
</organism>
<evidence type="ECO:0000256" key="10">
    <source>
        <dbReference type="ARBA" id="ARBA00022989"/>
    </source>
</evidence>
<sequence length="666" mass="77130">MCRQRRCCGRGCESLILAAIFFLSFLVKTYRIESGSYVVWDEAHFGKFARNYLKREFYFDVHPPLGKLMTALGGLISSQDTEFRFKSGEPYPETLDYCTMRRFHAAVSALIPLFTYGTMRELGYSIKWCGLFSLLYIFENGMTSISRLILLDSHLLLFTSCVLYSFARFVKRGGRGERTNMLLLGTSIGLVLSVKWIGCFTMLFVGIYIVWELYMSLKYDPVVSFARKLAERVLFLLAVPVAVYVFWFVVHFAILVNSSSDEAHMSSLFQLRLRNNRITKLGKYVEYGFPVTIKASKMAGGNLHSHNNTYPGTDENQVTTYHYKDENDDWAFQKVTSGDERADFLQDEDVVVLLHSATKRYLGAADRPAFMSDGLVVNCTAELTQLNLWRVEAETDLLGREPRLKAMTTRFRLFNTQKRCYLASSPKQYPEWGFGQGEVMCTKSRNDKSVWNIERNELVSPRNTEYSEVLNLKNMFFHHFIELNKAMLHVNSSFKQDKDLEPLRITSRPHEWFVLRRGLRMVSWDNDEKHKFYMFGNPFTWYLSSISVLAGPLVLLAKTVHRRRRGRDLEKIGRESAEVFIFFAGWVCHYVPFFFIGRVLYFHHYFPAMIFAILSVSYIIRHCRMAIFVCVAGAVCSFVLFSPLTYGFKDPKSVAHAKLLRSWDFV</sequence>
<keyword evidence="5" id="KW-0328">Glycosyltransferase</keyword>